<reference evidence="1 2" key="1">
    <citation type="submission" date="2013-11" db="EMBL/GenBank/DDBJ databases">
        <title>Opisthorchis viverrini - life in the bile duct.</title>
        <authorList>
            <person name="Young N.D."/>
            <person name="Nagarajan N."/>
            <person name="Lin S.J."/>
            <person name="Korhonen P.K."/>
            <person name="Jex A.R."/>
            <person name="Hall R.S."/>
            <person name="Safavi-Hemami H."/>
            <person name="Kaewkong W."/>
            <person name="Bertrand D."/>
            <person name="Gao S."/>
            <person name="Seet Q."/>
            <person name="Wongkham S."/>
            <person name="Teh B.T."/>
            <person name="Wongkham C."/>
            <person name="Intapan P.M."/>
            <person name="Maleewong W."/>
            <person name="Yang X."/>
            <person name="Hu M."/>
            <person name="Wang Z."/>
            <person name="Hofmann A."/>
            <person name="Sternberg P.W."/>
            <person name="Tan P."/>
            <person name="Wang J."/>
            <person name="Gasser R.B."/>
        </authorList>
    </citation>
    <scope>NUCLEOTIDE SEQUENCE [LARGE SCALE GENOMIC DNA]</scope>
</reference>
<protein>
    <submittedName>
        <fullName evidence="1">Uncharacterized protein</fullName>
    </submittedName>
</protein>
<evidence type="ECO:0000313" key="2">
    <source>
        <dbReference type="Proteomes" id="UP000054324"/>
    </source>
</evidence>
<keyword evidence="2" id="KW-1185">Reference proteome</keyword>
<dbReference type="AlphaFoldDB" id="A0A074ZPY5"/>
<dbReference type="EMBL" id="KL596778">
    <property type="protein sequence ID" value="KER25390.1"/>
    <property type="molecule type" value="Genomic_DNA"/>
</dbReference>
<gene>
    <name evidence="1" type="ORF">T265_14213</name>
</gene>
<dbReference type="GeneID" id="20328379"/>
<proteinExistence type="predicted"/>
<name>A0A074ZPY5_OPIVI</name>
<dbReference type="CTD" id="20328379"/>
<accession>A0A074ZPY5</accession>
<organism evidence="1 2">
    <name type="scientific">Opisthorchis viverrini</name>
    <name type="common">Southeast Asian liver fluke</name>
    <dbReference type="NCBI Taxonomy" id="6198"/>
    <lineage>
        <taxon>Eukaryota</taxon>
        <taxon>Metazoa</taxon>
        <taxon>Spiralia</taxon>
        <taxon>Lophotrochozoa</taxon>
        <taxon>Platyhelminthes</taxon>
        <taxon>Trematoda</taxon>
        <taxon>Digenea</taxon>
        <taxon>Opisthorchiida</taxon>
        <taxon>Opisthorchiata</taxon>
        <taxon>Opisthorchiidae</taxon>
        <taxon>Opisthorchis</taxon>
    </lineage>
</organism>
<dbReference type="KEGG" id="ovi:T265_14213"/>
<feature type="non-terminal residue" evidence="1">
    <location>
        <position position="157"/>
    </location>
</feature>
<dbReference type="Proteomes" id="UP000054324">
    <property type="component" value="Unassembled WGS sequence"/>
</dbReference>
<evidence type="ECO:0000313" key="1">
    <source>
        <dbReference type="EMBL" id="KER25390.1"/>
    </source>
</evidence>
<sequence length="157" mass="17587">LRQPTSLDDLSSAYFPSPYPYTFSQFPPISFQTNLSALITLSLRAAAMSTLNSQRRSNQPTWIGDNRVGEMIASCQLNAAEPTGHTRDRTDILFRHCRRDGARVTVTTASRHRQGEISLTPVGVLRTRWMVRTGPFLKPDFGREETASIISSQTVRC</sequence>
<feature type="non-terminal residue" evidence="1">
    <location>
        <position position="1"/>
    </location>
</feature>
<dbReference type="RefSeq" id="XP_009170862.1">
    <property type="nucleotide sequence ID" value="XM_009172598.1"/>
</dbReference>